<comment type="caution">
    <text evidence="1">The sequence shown here is derived from an EMBL/GenBank/DDBJ whole genome shotgun (WGS) entry which is preliminary data.</text>
</comment>
<dbReference type="Proteomes" id="UP001620460">
    <property type="component" value="Unassembled WGS sequence"/>
</dbReference>
<evidence type="ECO:0000313" key="2">
    <source>
        <dbReference type="Proteomes" id="UP001620460"/>
    </source>
</evidence>
<gene>
    <name evidence="1" type="ORF">ISP17_02450</name>
</gene>
<dbReference type="InterPro" id="IPR012347">
    <property type="entry name" value="Ferritin-like"/>
</dbReference>
<sequence>MSLASQPLYNALIRRSIDLQRLCQQAARQVVEPGLRVVLQENAAALELLILDLQMQLAALGGRPATRGRWNAPAPWRSATWWVRSMTLSDSQWIRLLARREAALLAQFEQVLEAAPTEAATELGRLAGRMQAVHLDMHSLATAAR</sequence>
<protein>
    <submittedName>
        <fullName evidence="1">DUF2383 domain-containing protein</fullName>
    </submittedName>
</protein>
<dbReference type="RefSeq" id="WP_404629930.1">
    <property type="nucleotide sequence ID" value="NZ_JADIKM010000001.1"/>
</dbReference>
<proteinExistence type="predicted"/>
<evidence type="ECO:0000313" key="1">
    <source>
        <dbReference type="EMBL" id="MFK2902810.1"/>
    </source>
</evidence>
<keyword evidence="2" id="KW-1185">Reference proteome</keyword>
<organism evidence="1 2">
    <name type="scientific">Dyella ginsengisoli</name>
    <dbReference type="NCBI Taxonomy" id="363848"/>
    <lineage>
        <taxon>Bacteria</taxon>
        <taxon>Pseudomonadati</taxon>
        <taxon>Pseudomonadota</taxon>
        <taxon>Gammaproteobacteria</taxon>
        <taxon>Lysobacterales</taxon>
        <taxon>Rhodanobacteraceae</taxon>
        <taxon>Dyella</taxon>
    </lineage>
</organism>
<reference evidence="1 2" key="1">
    <citation type="submission" date="2020-10" db="EMBL/GenBank/DDBJ databases">
        <title>Phylogeny of dyella-like bacteria.</title>
        <authorList>
            <person name="Fu J."/>
        </authorList>
    </citation>
    <scope>NUCLEOTIDE SEQUENCE [LARGE SCALE GENOMIC DNA]</scope>
    <source>
        <strain evidence="1 2">Gsoil3046</strain>
    </source>
</reference>
<accession>A0ABW8JSV1</accession>
<dbReference type="EMBL" id="JADIKM010000001">
    <property type="protein sequence ID" value="MFK2902810.1"/>
    <property type="molecule type" value="Genomic_DNA"/>
</dbReference>
<dbReference type="Gene3D" id="1.20.1260.10">
    <property type="match status" value="1"/>
</dbReference>
<name>A0ABW8JSV1_9GAMM</name>